<keyword evidence="1" id="KW-1133">Transmembrane helix</keyword>
<keyword evidence="1" id="KW-0472">Membrane</keyword>
<reference evidence="2 3" key="2">
    <citation type="submission" date="2020-02" db="EMBL/GenBank/DDBJ databases">
        <title>Erythrobacter dongmakensis sp. nov., isolated from a tidal mudflat.</title>
        <authorList>
            <person name="Kim I.S."/>
        </authorList>
    </citation>
    <scope>NUCLEOTIDE SEQUENCE [LARGE SCALE GENOMIC DNA]</scope>
    <source>
        <strain evidence="2 3">GH3-10</strain>
    </source>
</reference>
<feature type="transmembrane region" description="Helical" evidence="1">
    <location>
        <begin position="25"/>
        <end position="45"/>
    </location>
</feature>
<evidence type="ECO:0000313" key="2">
    <source>
        <dbReference type="EMBL" id="MWV28818.1"/>
    </source>
</evidence>
<evidence type="ECO:0000256" key="1">
    <source>
        <dbReference type="SAM" id="Phobius"/>
    </source>
</evidence>
<gene>
    <name evidence="2" type="ORF">GRF63_12960</name>
</gene>
<name>A0A844XGY2_9SPHN</name>
<organism evidence="2 3">
    <name type="scientific">Aurantiacibacter rhizosphaerae</name>
    <dbReference type="NCBI Taxonomy" id="2691582"/>
    <lineage>
        <taxon>Bacteria</taxon>
        <taxon>Pseudomonadati</taxon>
        <taxon>Pseudomonadota</taxon>
        <taxon>Alphaproteobacteria</taxon>
        <taxon>Sphingomonadales</taxon>
        <taxon>Erythrobacteraceae</taxon>
        <taxon>Aurantiacibacter</taxon>
    </lineage>
</organism>
<evidence type="ECO:0000313" key="3">
    <source>
        <dbReference type="Proteomes" id="UP000461409"/>
    </source>
</evidence>
<dbReference type="AlphaFoldDB" id="A0A844XGY2"/>
<evidence type="ECO:0008006" key="4">
    <source>
        <dbReference type="Google" id="ProtNLM"/>
    </source>
</evidence>
<accession>A0A844XGY2</accession>
<dbReference type="EMBL" id="WUBR01000003">
    <property type="protein sequence ID" value="MWV28818.1"/>
    <property type="molecule type" value="Genomic_DNA"/>
</dbReference>
<dbReference type="RefSeq" id="WP_160486475.1">
    <property type="nucleotide sequence ID" value="NZ_WUBR01000003.1"/>
</dbReference>
<proteinExistence type="predicted"/>
<reference evidence="2 3" key="1">
    <citation type="submission" date="2019-12" db="EMBL/GenBank/DDBJ databases">
        <authorList>
            <person name="Lee S.D."/>
        </authorList>
    </citation>
    <scope>NUCLEOTIDE SEQUENCE [LARGE SCALE GENOMIC DNA]</scope>
    <source>
        <strain evidence="2 3">GH3-10</strain>
    </source>
</reference>
<comment type="caution">
    <text evidence="2">The sequence shown here is derived from an EMBL/GenBank/DDBJ whole genome shotgun (WGS) entry which is preliminary data.</text>
</comment>
<feature type="transmembrane region" description="Helical" evidence="1">
    <location>
        <begin position="52"/>
        <end position="70"/>
    </location>
</feature>
<sequence>MIGIRNHTADVLADGWLPYDYAPLALNWFWTLLLPIDVIVGALVALRQRAGVVLGVLVMLADVGVNSWYAYRTDWLDLFRALQFQSLFLGFVIGTAPMLWQQPKDNR</sequence>
<dbReference type="Proteomes" id="UP000461409">
    <property type="component" value="Unassembled WGS sequence"/>
</dbReference>
<feature type="transmembrane region" description="Helical" evidence="1">
    <location>
        <begin position="82"/>
        <end position="100"/>
    </location>
</feature>
<protein>
    <recommendedName>
        <fullName evidence="4">DoxX family protein</fullName>
    </recommendedName>
</protein>
<keyword evidence="3" id="KW-1185">Reference proteome</keyword>
<keyword evidence="1" id="KW-0812">Transmembrane</keyword>